<protein>
    <recommendedName>
        <fullName evidence="4">EVE domain-containing protein</fullName>
    </recommendedName>
</protein>
<evidence type="ECO:0000256" key="1">
    <source>
        <dbReference type="ARBA" id="ARBA00004123"/>
    </source>
</evidence>
<dbReference type="CDD" id="cd21133">
    <property type="entry name" value="EVE"/>
    <property type="match status" value="1"/>
</dbReference>
<feature type="region of interest" description="Disordered" evidence="3">
    <location>
        <begin position="186"/>
        <end position="236"/>
    </location>
</feature>
<dbReference type="PANTHER" id="PTHR14087:SF7">
    <property type="entry name" value="THYMOCYTE NUCLEAR PROTEIN 1"/>
    <property type="match status" value="1"/>
</dbReference>
<dbReference type="Pfam" id="PF01878">
    <property type="entry name" value="EVE"/>
    <property type="match status" value="1"/>
</dbReference>
<evidence type="ECO:0000256" key="3">
    <source>
        <dbReference type="SAM" id="MobiDB-lite"/>
    </source>
</evidence>
<proteinExistence type="predicted"/>
<organism evidence="5 6">
    <name type="scientific">Malassezia cuniculi</name>
    <dbReference type="NCBI Taxonomy" id="948313"/>
    <lineage>
        <taxon>Eukaryota</taxon>
        <taxon>Fungi</taxon>
        <taxon>Dikarya</taxon>
        <taxon>Basidiomycota</taxon>
        <taxon>Ustilaginomycotina</taxon>
        <taxon>Malasseziomycetes</taxon>
        <taxon>Malasseziales</taxon>
        <taxon>Malasseziaceae</taxon>
        <taxon>Malassezia</taxon>
    </lineage>
</organism>
<dbReference type="SUPFAM" id="SSF88697">
    <property type="entry name" value="PUA domain-like"/>
    <property type="match status" value="1"/>
</dbReference>
<feature type="domain" description="EVE" evidence="4">
    <location>
        <begin position="3"/>
        <end position="174"/>
    </location>
</feature>
<evidence type="ECO:0000313" key="5">
    <source>
        <dbReference type="EMBL" id="WFD34735.1"/>
    </source>
</evidence>
<dbReference type="PANTHER" id="PTHR14087">
    <property type="entry name" value="THYMOCYTE NUCLEAR PROTEIN 1"/>
    <property type="match status" value="1"/>
</dbReference>
<evidence type="ECO:0000256" key="2">
    <source>
        <dbReference type="ARBA" id="ARBA00023242"/>
    </source>
</evidence>
<keyword evidence="6" id="KW-1185">Reference proteome</keyword>
<accession>A0AAF0EQX0</accession>
<dbReference type="InterPro" id="IPR047197">
    <property type="entry name" value="THYN1-like_EVE"/>
</dbReference>
<comment type="subcellular location">
    <subcellularLocation>
        <location evidence="1">Nucleus</location>
    </subcellularLocation>
</comment>
<dbReference type="InterPro" id="IPR002740">
    <property type="entry name" value="EVE_domain"/>
</dbReference>
<name>A0AAF0EQX0_9BASI</name>
<dbReference type="Gene3D" id="3.10.590.10">
    <property type="entry name" value="ph1033 like domains"/>
    <property type="match status" value="1"/>
</dbReference>
<dbReference type="Proteomes" id="UP001219933">
    <property type="component" value="Chromosome 2"/>
</dbReference>
<evidence type="ECO:0000313" key="6">
    <source>
        <dbReference type="Proteomes" id="UP001219933"/>
    </source>
</evidence>
<reference evidence="5" key="1">
    <citation type="submission" date="2023-03" db="EMBL/GenBank/DDBJ databases">
        <title>Mating type loci evolution in Malassezia.</title>
        <authorList>
            <person name="Coelho M.A."/>
        </authorList>
    </citation>
    <scope>NUCLEOTIDE SEQUENCE</scope>
    <source>
        <strain evidence="5">CBS 11721</strain>
    </source>
</reference>
<dbReference type="FunFam" id="3.10.590.10:FF:000006">
    <property type="entry name" value="Chromosome 7, whole genome shotgun sequence"/>
    <property type="match status" value="1"/>
</dbReference>
<dbReference type="EMBL" id="CP119878">
    <property type="protein sequence ID" value="WFD34735.1"/>
    <property type="molecule type" value="Genomic_DNA"/>
</dbReference>
<feature type="compositionally biased region" description="Low complexity" evidence="3">
    <location>
        <begin position="198"/>
        <end position="207"/>
    </location>
</feature>
<sequence length="236" mass="26787">MPWLFKAEPNKRLVNGVDVSFSADRFAEVRESPWEGVRNYQARNLLRDEIKTGHDVLFYHSSTKVPGVAALATVIRDGYPDYTAWDKKHPYYDAKSDPENPRWYMVDVRFQKKLSRLVALPLLHYIASGLSYAERKDVPYLTDDHIEAIADMPLLRRSRLSVQPVSQTAYEAIVLLGEKGGFDKWPGKWNQDLSNETAPAAQPAAQKAESETQPSSATSAINNDMQGPKRKRTRHT</sequence>
<evidence type="ECO:0000259" key="4">
    <source>
        <dbReference type="Pfam" id="PF01878"/>
    </source>
</evidence>
<feature type="compositionally biased region" description="Polar residues" evidence="3">
    <location>
        <begin position="211"/>
        <end position="225"/>
    </location>
</feature>
<dbReference type="AlphaFoldDB" id="A0AAF0EQX0"/>
<keyword evidence="2" id="KW-0539">Nucleus</keyword>
<gene>
    <name evidence="5" type="ORF">MCUN1_001579</name>
</gene>
<dbReference type="InterPro" id="IPR052181">
    <property type="entry name" value="5hmC_binding"/>
</dbReference>
<dbReference type="GO" id="GO:0005634">
    <property type="term" value="C:nucleus"/>
    <property type="evidence" value="ECO:0007669"/>
    <property type="project" value="UniProtKB-SubCell"/>
</dbReference>
<dbReference type="InterPro" id="IPR015947">
    <property type="entry name" value="PUA-like_sf"/>
</dbReference>